<evidence type="ECO:0000313" key="2">
    <source>
        <dbReference type="EMBL" id="CAB4763773.1"/>
    </source>
</evidence>
<gene>
    <name evidence="1" type="ORF">UFOPK2593_00011</name>
    <name evidence="2" type="ORF">UFOPK2894_00054</name>
    <name evidence="3" type="ORF">UFOPK3492_00027</name>
    <name evidence="4" type="ORF">UFOPK4234_00069</name>
    <name evidence="5" type="ORF">UFOPK4295_00079</name>
</gene>
<protein>
    <submittedName>
        <fullName evidence="2">Unannotated protein</fullName>
    </submittedName>
</protein>
<dbReference type="AlphaFoldDB" id="A0A6J6UYJ6"/>
<dbReference type="EMBL" id="CAFBMD010000001">
    <property type="protein sequence ID" value="CAB4887379.1"/>
    <property type="molecule type" value="Genomic_DNA"/>
</dbReference>
<dbReference type="EMBL" id="CAFBQF010000002">
    <property type="protein sequence ID" value="CAB5044174.1"/>
    <property type="molecule type" value="Genomic_DNA"/>
</dbReference>
<evidence type="ECO:0000313" key="4">
    <source>
        <dbReference type="EMBL" id="CAB5033478.1"/>
    </source>
</evidence>
<accession>A0A6J6UYJ6</accession>
<reference evidence="2" key="1">
    <citation type="submission" date="2020-05" db="EMBL/GenBank/DDBJ databases">
        <authorList>
            <person name="Chiriac C."/>
            <person name="Salcher M."/>
            <person name="Ghai R."/>
            <person name="Kavagutti S V."/>
        </authorList>
    </citation>
    <scope>NUCLEOTIDE SEQUENCE</scope>
</reference>
<sequence length="96" mass="10400">MSNPKVDLDVLASLQYLAINYREVDAASVTQEEAQSLFALAVKLYFIKRDAGEDFGPFLDPAEISATAAMTAAANLLQAVEIEIFELGMWKSLTGA</sequence>
<evidence type="ECO:0000313" key="3">
    <source>
        <dbReference type="EMBL" id="CAB4887379.1"/>
    </source>
</evidence>
<dbReference type="EMBL" id="CAEZZQ010000002">
    <property type="protein sequence ID" value="CAB4763773.1"/>
    <property type="molecule type" value="Genomic_DNA"/>
</dbReference>
<evidence type="ECO:0000313" key="5">
    <source>
        <dbReference type="EMBL" id="CAB5044174.1"/>
    </source>
</evidence>
<organism evidence="2">
    <name type="scientific">freshwater metagenome</name>
    <dbReference type="NCBI Taxonomy" id="449393"/>
    <lineage>
        <taxon>unclassified sequences</taxon>
        <taxon>metagenomes</taxon>
        <taxon>ecological metagenomes</taxon>
    </lineage>
</organism>
<name>A0A6J6UYJ6_9ZZZZ</name>
<dbReference type="EMBL" id="CAEZXW010000001">
    <property type="protein sequence ID" value="CAB4690450.1"/>
    <property type="molecule type" value="Genomic_DNA"/>
</dbReference>
<evidence type="ECO:0000313" key="1">
    <source>
        <dbReference type="EMBL" id="CAB4690450.1"/>
    </source>
</evidence>
<dbReference type="EMBL" id="CAFBQA010000002">
    <property type="protein sequence ID" value="CAB5033478.1"/>
    <property type="molecule type" value="Genomic_DNA"/>
</dbReference>
<proteinExistence type="predicted"/>